<keyword evidence="4" id="KW-0675">Receptor</keyword>
<dbReference type="InterPro" id="IPR036770">
    <property type="entry name" value="Ankyrin_rpt-contain_sf"/>
</dbReference>
<dbReference type="Pfam" id="PF00023">
    <property type="entry name" value="Ank"/>
    <property type="match status" value="1"/>
</dbReference>
<feature type="repeat" description="ANK" evidence="3">
    <location>
        <begin position="234"/>
        <end position="266"/>
    </location>
</feature>
<evidence type="ECO:0000256" key="1">
    <source>
        <dbReference type="ARBA" id="ARBA00022737"/>
    </source>
</evidence>
<dbReference type="PRINTS" id="PR01415">
    <property type="entry name" value="ANKYRIN"/>
</dbReference>
<feature type="repeat" description="ANK" evidence="3">
    <location>
        <begin position="133"/>
        <end position="165"/>
    </location>
</feature>
<dbReference type="SUPFAM" id="SSF48403">
    <property type="entry name" value="Ankyrin repeat"/>
    <property type="match status" value="1"/>
</dbReference>
<dbReference type="Gene3D" id="1.25.40.20">
    <property type="entry name" value="Ankyrin repeat-containing domain"/>
    <property type="match status" value="3"/>
</dbReference>
<dbReference type="PANTHER" id="PTHR24198:SF165">
    <property type="entry name" value="ANKYRIN REPEAT-CONTAINING PROTEIN-RELATED"/>
    <property type="match status" value="1"/>
</dbReference>
<dbReference type="PANTHER" id="PTHR24198">
    <property type="entry name" value="ANKYRIN REPEAT AND PROTEIN KINASE DOMAIN-CONTAINING PROTEIN"/>
    <property type="match status" value="1"/>
</dbReference>
<evidence type="ECO:0000313" key="5">
    <source>
        <dbReference type="Proteomes" id="UP000326759"/>
    </source>
</evidence>
<gene>
    <name evidence="4" type="primary">pyx_0</name>
    <name evidence="4" type="ORF">Anas_06672</name>
</gene>
<feature type="repeat" description="ANK" evidence="3">
    <location>
        <begin position="267"/>
        <end position="299"/>
    </location>
</feature>
<comment type="caution">
    <text evidence="4">The sequence shown here is derived from an EMBL/GenBank/DDBJ whole genome shotgun (WGS) entry which is preliminary data.</text>
</comment>
<dbReference type="SMART" id="SM00248">
    <property type="entry name" value="ANK"/>
    <property type="match status" value="9"/>
</dbReference>
<evidence type="ECO:0000256" key="2">
    <source>
        <dbReference type="ARBA" id="ARBA00023043"/>
    </source>
</evidence>
<feature type="repeat" description="ANK" evidence="3">
    <location>
        <begin position="96"/>
        <end position="123"/>
    </location>
</feature>
<dbReference type="PROSITE" id="PS50297">
    <property type="entry name" value="ANK_REP_REGION"/>
    <property type="match status" value="7"/>
</dbReference>
<evidence type="ECO:0000256" key="3">
    <source>
        <dbReference type="PROSITE-ProRule" id="PRU00023"/>
    </source>
</evidence>
<organism evidence="4 5">
    <name type="scientific">Armadillidium nasatum</name>
    <dbReference type="NCBI Taxonomy" id="96803"/>
    <lineage>
        <taxon>Eukaryota</taxon>
        <taxon>Metazoa</taxon>
        <taxon>Ecdysozoa</taxon>
        <taxon>Arthropoda</taxon>
        <taxon>Crustacea</taxon>
        <taxon>Multicrustacea</taxon>
        <taxon>Malacostraca</taxon>
        <taxon>Eumalacostraca</taxon>
        <taxon>Peracarida</taxon>
        <taxon>Isopoda</taxon>
        <taxon>Oniscidea</taxon>
        <taxon>Crinocheta</taxon>
        <taxon>Armadillidiidae</taxon>
        <taxon>Armadillidium</taxon>
    </lineage>
</organism>
<dbReference type="PROSITE" id="PS50088">
    <property type="entry name" value="ANK_REPEAT"/>
    <property type="match status" value="8"/>
</dbReference>
<dbReference type="InterPro" id="IPR002110">
    <property type="entry name" value="Ankyrin_rpt"/>
</dbReference>
<dbReference type="AlphaFoldDB" id="A0A5N5TNR5"/>
<name>A0A5N5TNR5_9CRUS</name>
<dbReference type="EMBL" id="SEYY01000200">
    <property type="protein sequence ID" value="KAB7507817.1"/>
    <property type="molecule type" value="Genomic_DNA"/>
</dbReference>
<feature type="repeat" description="ANK" evidence="3">
    <location>
        <begin position="335"/>
        <end position="367"/>
    </location>
</feature>
<feature type="repeat" description="ANK" evidence="3">
    <location>
        <begin position="300"/>
        <end position="334"/>
    </location>
</feature>
<keyword evidence="1" id="KW-0677">Repeat</keyword>
<dbReference type="Pfam" id="PF12796">
    <property type="entry name" value="Ank_2"/>
    <property type="match status" value="3"/>
</dbReference>
<feature type="repeat" description="ANK" evidence="3">
    <location>
        <begin position="167"/>
        <end position="195"/>
    </location>
</feature>
<accession>A0A5N5TNR5</accession>
<keyword evidence="2 3" id="KW-0040">ANK repeat</keyword>
<sequence length="428" mass="46741">MKTVGHSYAGSNQSQTEFNSNRLTALKDKLSSKGQPLMILNLLEARQPFEALRIAQEGHSRVRLDVCLLWACIYGDAELAEISLSNGANPEARDAEGFSALHLAAESGSEDVVGILIREGARLIGPLSWDNRGEYTPLMLASKHGFPDIASVLIQKGIDVDAGLHKRKRTALHYAAESGNTECVQILIEAGATINPLLLYSETPLHIAVEEGHSDVVDMLLKAGADVRASRGHTKTTCLHISAQGSYYHISHQLLKAGADPNQEDSSNQTALHIASKSQCYDTVQILLNYKANPNAQDSEGKTPLHTGIFKGSRNFECLKLLLESKANPNIPDNAGYTPLHLAAINDSPYCVKMFLKYDADLTKKTKGGVTALNIILRRTPEVITQIQETLNSAINFIEHDQHYERDGQIQLDFRVLLAGSEDGPESN</sequence>
<reference evidence="4 5" key="1">
    <citation type="journal article" date="2019" name="PLoS Biol.">
        <title>Sex chromosomes control vertical transmission of feminizing Wolbachia symbionts in an isopod.</title>
        <authorList>
            <person name="Becking T."/>
            <person name="Chebbi M.A."/>
            <person name="Giraud I."/>
            <person name="Moumen B."/>
            <person name="Laverre T."/>
            <person name="Caubet Y."/>
            <person name="Peccoud J."/>
            <person name="Gilbert C."/>
            <person name="Cordaux R."/>
        </authorList>
    </citation>
    <scope>NUCLEOTIDE SEQUENCE [LARGE SCALE GENOMIC DNA]</scope>
    <source>
        <strain evidence="4">ANa2</strain>
        <tissue evidence="4">Whole body excluding digestive tract and cuticle</tissue>
    </source>
</reference>
<protein>
    <submittedName>
        <fullName evidence="4">Transient receptor potential channel pyrexia</fullName>
    </submittedName>
</protein>
<proteinExistence type="predicted"/>
<dbReference type="OrthoDB" id="7464126at2759"/>
<keyword evidence="5" id="KW-1185">Reference proteome</keyword>
<dbReference type="Proteomes" id="UP000326759">
    <property type="component" value="Unassembled WGS sequence"/>
</dbReference>
<feature type="repeat" description="ANK" evidence="3">
    <location>
        <begin position="200"/>
        <end position="232"/>
    </location>
</feature>
<evidence type="ECO:0000313" key="4">
    <source>
        <dbReference type="EMBL" id="KAB7507817.1"/>
    </source>
</evidence>